<accession>A0A2A2KBP8</accession>
<dbReference type="AlphaFoldDB" id="A0A2A2KBP8"/>
<evidence type="ECO:0000313" key="2">
    <source>
        <dbReference type="Proteomes" id="UP000218231"/>
    </source>
</evidence>
<gene>
    <name evidence="1" type="ORF">WR25_24078</name>
</gene>
<keyword evidence="2" id="KW-1185">Reference proteome</keyword>
<name>A0A2A2KBP8_9BILA</name>
<reference evidence="1 2" key="1">
    <citation type="journal article" date="2017" name="Curr. Biol.">
        <title>Genome architecture and evolution of a unichromosomal asexual nematode.</title>
        <authorList>
            <person name="Fradin H."/>
            <person name="Zegar C."/>
            <person name="Gutwein M."/>
            <person name="Lucas J."/>
            <person name="Kovtun M."/>
            <person name="Corcoran D."/>
            <person name="Baugh L.R."/>
            <person name="Kiontke K."/>
            <person name="Gunsalus K."/>
            <person name="Fitch D.H."/>
            <person name="Piano F."/>
        </authorList>
    </citation>
    <scope>NUCLEOTIDE SEQUENCE [LARGE SCALE GENOMIC DNA]</scope>
    <source>
        <strain evidence="1">PF1309</strain>
    </source>
</reference>
<sequence length="140" mass="14397">MVAMLSVAPRRVVPMLAKMIGWCSPSAAILVERGVGEQLAGQEAAEHVAFGAAVGDVAPAVLEGDVEQFGEEAHHLALEIEGIEQVVAVLVPVAAVVDGKAHETVQQAVVEVGGFGVADIEVLVGEAVAPERLETCVVGR</sequence>
<evidence type="ECO:0000313" key="1">
    <source>
        <dbReference type="EMBL" id="PAV71293.1"/>
    </source>
</evidence>
<protein>
    <submittedName>
        <fullName evidence="1">Uncharacterized protein</fullName>
    </submittedName>
</protein>
<proteinExistence type="predicted"/>
<comment type="caution">
    <text evidence="1">The sequence shown here is derived from an EMBL/GenBank/DDBJ whole genome shotgun (WGS) entry which is preliminary data.</text>
</comment>
<organism evidence="1 2">
    <name type="scientific">Diploscapter pachys</name>
    <dbReference type="NCBI Taxonomy" id="2018661"/>
    <lineage>
        <taxon>Eukaryota</taxon>
        <taxon>Metazoa</taxon>
        <taxon>Ecdysozoa</taxon>
        <taxon>Nematoda</taxon>
        <taxon>Chromadorea</taxon>
        <taxon>Rhabditida</taxon>
        <taxon>Rhabditina</taxon>
        <taxon>Rhabditomorpha</taxon>
        <taxon>Rhabditoidea</taxon>
        <taxon>Rhabditidae</taxon>
        <taxon>Diploscapter</taxon>
    </lineage>
</organism>
<dbReference type="Proteomes" id="UP000218231">
    <property type="component" value="Unassembled WGS sequence"/>
</dbReference>
<dbReference type="EMBL" id="LIAE01009090">
    <property type="protein sequence ID" value="PAV71293.1"/>
    <property type="molecule type" value="Genomic_DNA"/>
</dbReference>